<dbReference type="InterPro" id="IPR050425">
    <property type="entry name" value="NAD(P)_dehydrat-like"/>
</dbReference>
<comment type="similarity">
    <text evidence="2">Belongs to the NAD(P)-dependent epimerase/dehydratase family. Dihydroflavonol-4-reductase subfamily.</text>
</comment>
<reference evidence="5" key="1">
    <citation type="journal article" date="2019" name="bioRxiv">
        <title>Genomics, evolutionary history and diagnostics of the Alternaria alternata species group including apple and Asian pear pathotypes.</title>
        <authorList>
            <person name="Armitage A.D."/>
            <person name="Cockerton H.M."/>
            <person name="Sreenivasaprasad S."/>
            <person name="Woodhall J.W."/>
            <person name="Lane C.R."/>
            <person name="Harrison R.J."/>
            <person name="Clarkson J.P."/>
        </authorList>
    </citation>
    <scope>NUCLEOTIDE SEQUENCE [LARGE SCALE GENOMIC DNA]</scope>
    <source>
        <strain evidence="5">RGR 97.0016</strain>
    </source>
</reference>
<evidence type="ECO:0000259" key="3">
    <source>
        <dbReference type="Pfam" id="PF01370"/>
    </source>
</evidence>
<dbReference type="InterPro" id="IPR036291">
    <property type="entry name" value="NAD(P)-bd_dom_sf"/>
</dbReference>
<dbReference type="PANTHER" id="PTHR10366:SF564">
    <property type="entry name" value="STEROL-4-ALPHA-CARBOXYLATE 3-DEHYDROGENASE, DECARBOXYLATING"/>
    <property type="match status" value="1"/>
</dbReference>
<comment type="caution">
    <text evidence="4">The sequence shown here is derived from an EMBL/GenBank/DDBJ whole genome shotgun (WGS) entry which is preliminary data.</text>
</comment>
<dbReference type="InterPro" id="IPR001509">
    <property type="entry name" value="Epimerase_deHydtase"/>
</dbReference>
<evidence type="ECO:0000313" key="4">
    <source>
        <dbReference type="EMBL" id="RYO60121.1"/>
    </source>
</evidence>
<sequence length="368" mass="40445">MIANRGARGLVAVNQITGANGTIGYACVVYALQTGYRVRCIVRRSAAIDFIKSGPSVQPYLDLVEYAVVPNNAAEGAYDEAVAGADYVVHIAGAWPMSNLDPDKDIYWPYINSTKGLIEAGNKSQTVKRMVFTQAGAGLVDSEDGDTLGRRMDRVLNEQVQVSQTSLEYRPPLKSPHNAYCSAKAQCMTNLAHLQAFHKLPFSIAQIIPGTVIGPSEFCTTSEQALAHVDRQSKALLFDDMTPRYAFGFIHVEDCARIHIEALDDRIRSEDLPTWYVAAGTVEPGIDGEKLWNDAADMIEHDFGNEVKTGAFRVGRGKVPINMPFRADSSVTENMLLSGDKIRGLKDSVKQVAQWYIELKKKEDKGNL</sequence>
<dbReference type="GO" id="GO:0016616">
    <property type="term" value="F:oxidoreductase activity, acting on the CH-OH group of donors, NAD or NADP as acceptor"/>
    <property type="evidence" value="ECO:0007669"/>
    <property type="project" value="TreeGrafter"/>
</dbReference>
<dbReference type="Pfam" id="PF01370">
    <property type="entry name" value="Epimerase"/>
    <property type="match status" value="1"/>
</dbReference>
<dbReference type="AlphaFoldDB" id="A0A4Q4RSR3"/>
<organism evidence="4 5">
    <name type="scientific">Alternaria arborescens</name>
    <dbReference type="NCBI Taxonomy" id="156630"/>
    <lineage>
        <taxon>Eukaryota</taxon>
        <taxon>Fungi</taxon>
        <taxon>Dikarya</taxon>
        <taxon>Ascomycota</taxon>
        <taxon>Pezizomycotina</taxon>
        <taxon>Dothideomycetes</taxon>
        <taxon>Pleosporomycetidae</taxon>
        <taxon>Pleosporales</taxon>
        <taxon>Pleosporineae</taxon>
        <taxon>Pleosporaceae</taxon>
        <taxon>Alternaria</taxon>
        <taxon>Alternaria sect. Alternaria</taxon>
    </lineage>
</organism>
<gene>
    <name evidence="4" type="ORF">AA0113_g7213</name>
</gene>
<dbReference type="EMBL" id="PEJP01000027">
    <property type="protein sequence ID" value="RYO60121.1"/>
    <property type="molecule type" value="Genomic_DNA"/>
</dbReference>
<proteinExistence type="inferred from homology"/>
<dbReference type="Proteomes" id="UP000293823">
    <property type="component" value="Unassembled WGS sequence"/>
</dbReference>
<dbReference type="Gene3D" id="3.40.50.720">
    <property type="entry name" value="NAD(P)-binding Rossmann-like Domain"/>
    <property type="match status" value="1"/>
</dbReference>
<dbReference type="PROSITE" id="PS51257">
    <property type="entry name" value="PROKAR_LIPOPROTEIN"/>
    <property type="match status" value="1"/>
</dbReference>
<evidence type="ECO:0000313" key="5">
    <source>
        <dbReference type="Proteomes" id="UP000293823"/>
    </source>
</evidence>
<name>A0A4Q4RSR3_9PLEO</name>
<evidence type="ECO:0000256" key="1">
    <source>
        <dbReference type="ARBA" id="ARBA00023002"/>
    </source>
</evidence>
<keyword evidence="1" id="KW-0560">Oxidoreductase</keyword>
<protein>
    <recommendedName>
        <fullName evidence="3">NAD-dependent epimerase/dehydratase domain-containing protein</fullName>
    </recommendedName>
</protein>
<dbReference type="OrthoDB" id="2735536at2759"/>
<keyword evidence="5" id="KW-1185">Reference proteome</keyword>
<dbReference type="PANTHER" id="PTHR10366">
    <property type="entry name" value="NAD DEPENDENT EPIMERASE/DEHYDRATASE"/>
    <property type="match status" value="1"/>
</dbReference>
<dbReference type="SUPFAM" id="SSF51735">
    <property type="entry name" value="NAD(P)-binding Rossmann-fold domains"/>
    <property type="match status" value="1"/>
</dbReference>
<feature type="domain" description="NAD-dependent epimerase/dehydratase" evidence="3">
    <location>
        <begin position="16"/>
        <end position="265"/>
    </location>
</feature>
<accession>A0A4Q4RSR3</accession>
<evidence type="ECO:0000256" key="2">
    <source>
        <dbReference type="ARBA" id="ARBA00023445"/>
    </source>
</evidence>